<evidence type="ECO:0000256" key="2">
    <source>
        <dbReference type="SAM" id="Phobius"/>
    </source>
</evidence>
<keyword evidence="3" id="KW-0378">Hydrolase</keyword>
<dbReference type="AlphaFoldDB" id="A0A2T5HLW3"/>
<name>A0A2T5HLW3_9RHOB</name>
<feature type="transmembrane region" description="Helical" evidence="2">
    <location>
        <begin position="37"/>
        <end position="56"/>
    </location>
</feature>
<keyword evidence="2" id="KW-0472">Membrane</keyword>
<dbReference type="Gene3D" id="1.10.150.20">
    <property type="entry name" value="5' to 3' exonuclease, C-terminal subdomain"/>
    <property type="match status" value="1"/>
</dbReference>
<reference evidence="3 4" key="1">
    <citation type="submission" date="2018-04" db="EMBL/GenBank/DDBJ databases">
        <title>Genomic Encyclopedia of Archaeal and Bacterial Type Strains, Phase II (KMG-II): from individual species to whole genera.</title>
        <authorList>
            <person name="Goeker M."/>
        </authorList>
    </citation>
    <scope>NUCLEOTIDE SEQUENCE [LARGE SCALE GENOMIC DNA]</scope>
    <source>
        <strain evidence="3 4">DSM 100434</strain>
    </source>
</reference>
<organism evidence="3 4">
    <name type="scientific">Celeribacter persicus</name>
    <dbReference type="NCBI Taxonomy" id="1651082"/>
    <lineage>
        <taxon>Bacteria</taxon>
        <taxon>Pseudomonadati</taxon>
        <taxon>Pseudomonadota</taxon>
        <taxon>Alphaproteobacteria</taxon>
        <taxon>Rhodobacterales</taxon>
        <taxon>Roseobacteraceae</taxon>
        <taxon>Celeribacter</taxon>
    </lineage>
</organism>
<evidence type="ECO:0000313" key="4">
    <source>
        <dbReference type="Proteomes" id="UP000244077"/>
    </source>
</evidence>
<gene>
    <name evidence="3" type="ORF">C8N42_10669</name>
</gene>
<keyword evidence="4" id="KW-1185">Reference proteome</keyword>
<dbReference type="Proteomes" id="UP000244077">
    <property type="component" value="Unassembled WGS sequence"/>
</dbReference>
<accession>A0A2T5HLW3</accession>
<keyword evidence="3" id="KW-0255">Endonuclease</keyword>
<dbReference type="GO" id="GO:0004519">
    <property type="term" value="F:endonuclease activity"/>
    <property type="evidence" value="ECO:0007669"/>
    <property type="project" value="UniProtKB-KW"/>
</dbReference>
<comment type="caution">
    <text evidence="3">The sequence shown here is derived from an EMBL/GenBank/DDBJ whole genome shotgun (WGS) entry which is preliminary data.</text>
</comment>
<sequence>MSEATTKTPKIWLISAICGVLAFLALLWIAGYATADSIIVGVLVTFLVAILLWIGWHEEEVTPPEGHPEAEVSAEGLMATASVGDEPISVAEEIAPEPHAADTREVRSAAAAATPEPEPVEEAAEETVAEVVTEAGEKPTLLKMPLEGGADDLKQIKGVGPKLETLLHSMGVYHFGQIAAWNNAEVAWMDANLKGFKGRVTRDDWVGQAKALSEGEETEFSKRVKDGDVY</sequence>
<dbReference type="RefSeq" id="WP_107816321.1">
    <property type="nucleotide sequence ID" value="NZ_QAOH01000006.1"/>
</dbReference>
<keyword evidence="2" id="KW-1133">Transmembrane helix</keyword>
<protein>
    <submittedName>
        <fullName evidence="3">Putative flap endonuclease-1-like 5' DNA nuclease</fullName>
    </submittedName>
</protein>
<evidence type="ECO:0000256" key="1">
    <source>
        <dbReference type="SAM" id="MobiDB-lite"/>
    </source>
</evidence>
<dbReference type="OrthoDB" id="9807941at2"/>
<keyword evidence="2" id="KW-0812">Transmembrane</keyword>
<dbReference type="EMBL" id="QAOH01000006">
    <property type="protein sequence ID" value="PTQ72560.1"/>
    <property type="molecule type" value="Genomic_DNA"/>
</dbReference>
<feature type="region of interest" description="Disordered" evidence="1">
    <location>
        <begin position="96"/>
        <end position="122"/>
    </location>
</feature>
<keyword evidence="3" id="KW-0540">Nuclease</keyword>
<evidence type="ECO:0000313" key="3">
    <source>
        <dbReference type="EMBL" id="PTQ72560.1"/>
    </source>
</evidence>
<feature type="transmembrane region" description="Helical" evidence="2">
    <location>
        <begin position="12"/>
        <end position="31"/>
    </location>
</feature>
<proteinExistence type="predicted"/>